<gene>
    <name evidence="8" type="ORF">PGLA2088_LOCUS18833</name>
</gene>
<keyword evidence="3" id="KW-0223">Dioxygenase</keyword>
<dbReference type="Proteomes" id="UP000626109">
    <property type="component" value="Unassembled WGS sequence"/>
</dbReference>
<evidence type="ECO:0000256" key="3">
    <source>
        <dbReference type="ARBA" id="ARBA00022964"/>
    </source>
</evidence>
<dbReference type="PANTHER" id="PTHR10869:SF246">
    <property type="entry name" value="TRANSMEMBRANE PROLYL 4-HYDROXYLASE"/>
    <property type="match status" value="1"/>
</dbReference>
<dbReference type="AlphaFoldDB" id="A0A813JG07"/>
<dbReference type="InterPro" id="IPR006620">
    <property type="entry name" value="Pro_4_hyd_alph"/>
</dbReference>
<dbReference type="PANTHER" id="PTHR10869">
    <property type="entry name" value="PROLYL 4-HYDROXYLASE ALPHA SUBUNIT"/>
    <property type="match status" value="1"/>
</dbReference>
<proteinExistence type="predicted"/>
<sequence length="574" mass="63646">ASSGAPDSSKSDKVRPAANADGKSSSPLGYFSKAVALPAIGAALLGGGVICRGFLAFSKPPAFPTFPSRRNFTGGSSYEELLFTAPSLEWRVVSEHPRIYVMDHMLSDEECEALKQQVNGRLEPAKVVQKAENKHDTQVSVRNNKQIWLTYDEEKNTSHLRHILKRIHRAARLPDDDAESLQVGHYSVGEKYELHQDSDPTNDVARPATMIIYLNDCEDGGETLFPMHKRGECGQKWKESNGKKLFGFANCCDRDDMLKIAVKKGRAVLFFNHDVAGNKDPLAEHAACPIKRGEKWIAQRWFRYVPYQRIVHPADWRFDGLPSAAVKSLEPGLRPGAFDVSVLSQKLPGAYLMEDFLSADECEYLIKFGKGLEGFEELGMLRRWVDIDIETSDPTLARIAKRMHRLALVPESYSEPMQLGSYEPGASQSLHQDSMPDAGLLRPLSLIVYLTGDGTVGQKGEGATIFPEPKYECPDMEKCCELAAQQLRERKAGREEAAQEQGKEGPLLLIPSKAGRALLFRSHTPHLDLDSGAVHGACPAGPGGKWVVQRWFRTTSQHKKGYPRDEKHDGPSGL</sequence>
<dbReference type="GO" id="GO:0004656">
    <property type="term" value="F:procollagen-proline 4-dioxygenase activity"/>
    <property type="evidence" value="ECO:0007669"/>
    <property type="project" value="TreeGrafter"/>
</dbReference>
<protein>
    <recommendedName>
        <fullName evidence="7">Fe2OG dioxygenase domain-containing protein</fullName>
    </recommendedName>
</protein>
<comment type="caution">
    <text evidence="8">The sequence shown here is derived from an EMBL/GenBank/DDBJ whole genome shotgun (WGS) entry which is preliminary data.</text>
</comment>
<evidence type="ECO:0000313" key="9">
    <source>
        <dbReference type="Proteomes" id="UP000626109"/>
    </source>
</evidence>
<evidence type="ECO:0000256" key="6">
    <source>
        <dbReference type="SAM" id="MobiDB-lite"/>
    </source>
</evidence>
<dbReference type="GO" id="GO:0005783">
    <property type="term" value="C:endoplasmic reticulum"/>
    <property type="evidence" value="ECO:0007669"/>
    <property type="project" value="TreeGrafter"/>
</dbReference>
<dbReference type="InterPro" id="IPR005123">
    <property type="entry name" value="Oxoglu/Fe-dep_dioxygenase_dom"/>
</dbReference>
<dbReference type="InterPro" id="IPR044862">
    <property type="entry name" value="Pro_4_hyd_alph_FE2OG_OXY"/>
</dbReference>
<accession>A0A813JG07</accession>
<dbReference type="Gene3D" id="2.60.120.620">
    <property type="entry name" value="q2cbj1_9rhob like domain"/>
    <property type="match status" value="2"/>
</dbReference>
<evidence type="ECO:0000256" key="5">
    <source>
        <dbReference type="ARBA" id="ARBA00023004"/>
    </source>
</evidence>
<keyword evidence="2" id="KW-0479">Metal-binding</keyword>
<reference evidence="8" key="1">
    <citation type="submission" date="2021-02" db="EMBL/GenBank/DDBJ databases">
        <authorList>
            <person name="Dougan E. K."/>
            <person name="Rhodes N."/>
            <person name="Thang M."/>
            <person name="Chan C."/>
        </authorList>
    </citation>
    <scope>NUCLEOTIDE SEQUENCE</scope>
</reference>
<dbReference type="InterPro" id="IPR045054">
    <property type="entry name" value="P4HA-like"/>
</dbReference>
<name>A0A813JG07_POLGL</name>
<keyword evidence="4" id="KW-0560">Oxidoreductase</keyword>
<evidence type="ECO:0000256" key="4">
    <source>
        <dbReference type="ARBA" id="ARBA00023002"/>
    </source>
</evidence>
<evidence type="ECO:0000256" key="2">
    <source>
        <dbReference type="ARBA" id="ARBA00022723"/>
    </source>
</evidence>
<evidence type="ECO:0000256" key="1">
    <source>
        <dbReference type="ARBA" id="ARBA00001961"/>
    </source>
</evidence>
<dbReference type="GO" id="GO:0031418">
    <property type="term" value="F:L-ascorbic acid binding"/>
    <property type="evidence" value="ECO:0007669"/>
    <property type="project" value="InterPro"/>
</dbReference>
<keyword evidence="5" id="KW-0408">Iron</keyword>
<feature type="non-terminal residue" evidence="8">
    <location>
        <position position="574"/>
    </location>
</feature>
<dbReference type="EMBL" id="CAJNNW010024763">
    <property type="protein sequence ID" value="CAE8674132.1"/>
    <property type="molecule type" value="Genomic_DNA"/>
</dbReference>
<evidence type="ECO:0000259" key="7">
    <source>
        <dbReference type="PROSITE" id="PS51471"/>
    </source>
</evidence>
<feature type="region of interest" description="Disordered" evidence="6">
    <location>
        <begin position="1"/>
        <end position="25"/>
    </location>
</feature>
<organism evidence="8 9">
    <name type="scientific">Polarella glacialis</name>
    <name type="common">Dinoflagellate</name>
    <dbReference type="NCBI Taxonomy" id="89957"/>
    <lineage>
        <taxon>Eukaryota</taxon>
        <taxon>Sar</taxon>
        <taxon>Alveolata</taxon>
        <taxon>Dinophyceae</taxon>
        <taxon>Suessiales</taxon>
        <taxon>Suessiaceae</taxon>
        <taxon>Polarella</taxon>
    </lineage>
</organism>
<dbReference type="PROSITE" id="PS51471">
    <property type="entry name" value="FE2OG_OXY"/>
    <property type="match status" value="1"/>
</dbReference>
<dbReference type="GO" id="GO:0005506">
    <property type="term" value="F:iron ion binding"/>
    <property type="evidence" value="ECO:0007669"/>
    <property type="project" value="InterPro"/>
</dbReference>
<feature type="domain" description="Fe2OG dioxygenase" evidence="7">
    <location>
        <begin position="177"/>
        <end position="304"/>
    </location>
</feature>
<evidence type="ECO:0000313" key="8">
    <source>
        <dbReference type="EMBL" id="CAE8674132.1"/>
    </source>
</evidence>
<dbReference type="SMART" id="SM00702">
    <property type="entry name" value="P4Hc"/>
    <property type="match status" value="2"/>
</dbReference>
<comment type="cofactor">
    <cofactor evidence="1">
        <name>L-ascorbate</name>
        <dbReference type="ChEBI" id="CHEBI:38290"/>
    </cofactor>
</comment>
<dbReference type="Pfam" id="PF13640">
    <property type="entry name" value="2OG-FeII_Oxy_3"/>
    <property type="match status" value="1"/>
</dbReference>